<accession>A0A1C7NDF3</accession>
<reference evidence="1 2" key="1">
    <citation type="submission" date="2016-03" db="EMBL/GenBank/DDBJ databases">
        <title>Choanephora cucurbitarum.</title>
        <authorList>
            <person name="Min B."/>
            <person name="Park H."/>
            <person name="Park J.-H."/>
            <person name="Shin H.-D."/>
            <person name="Choi I.-G."/>
        </authorList>
    </citation>
    <scope>NUCLEOTIDE SEQUENCE [LARGE SCALE GENOMIC DNA]</scope>
    <source>
        <strain evidence="1 2">KUS-F28377</strain>
    </source>
</reference>
<evidence type="ECO:0000313" key="2">
    <source>
        <dbReference type="Proteomes" id="UP000093000"/>
    </source>
</evidence>
<keyword evidence="2" id="KW-1185">Reference proteome</keyword>
<comment type="caution">
    <text evidence="1">The sequence shown here is derived from an EMBL/GenBank/DDBJ whole genome shotgun (WGS) entry which is preliminary data.</text>
</comment>
<dbReference type="AlphaFoldDB" id="A0A1C7NDF3"/>
<dbReference type="Proteomes" id="UP000093000">
    <property type="component" value="Unassembled WGS sequence"/>
</dbReference>
<protein>
    <submittedName>
        <fullName evidence="1">Uncharacterized protein</fullName>
    </submittedName>
</protein>
<evidence type="ECO:0000313" key="1">
    <source>
        <dbReference type="EMBL" id="OBZ85404.1"/>
    </source>
</evidence>
<proteinExistence type="predicted"/>
<organism evidence="1 2">
    <name type="scientific">Choanephora cucurbitarum</name>
    <dbReference type="NCBI Taxonomy" id="101091"/>
    <lineage>
        <taxon>Eukaryota</taxon>
        <taxon>Fungi</taxon>
        <taxon>Fungi incertae sedis</taxon>
        <taxon>Mucoromycota</taxon>
        <taxon>Mucoromycotina</taxon>
        <taxon>Mucoromycetes</taxon>
        <taxon>Mucorales</taxon>
        <taxon>Mucorineae</taxon>
        <taxon>Choanephoraceae</taxon>
        <taxon>Choanephoroideae</taxon>
        <taxon>Choanephora</taxon>
    </lineage>
</organism>
<name>A0A1C7NDF3_9FUNG</name>
<dbReference type="InParanoid" id="A0A1C7NDF3"/>
<sequence>MWFNTDIPQEKAMSVKVLSRAVPKKDGNNRRFAECTTESSRQAEAPNICNQRDRAYRLGHDQACSWQGTEELKNSDRADEAADILIEDIKDCQFDCIELPVYVEVNPIMTQMNSGSNFSSSDKAFSLQNFTCIEITHPKTAGTTNSMYGYISISKLMYNGKVCELKLHLIELALQCLLIQA</sequence>
<dbReference type="EMBL" id="LUGH01000400">
    <property type="protein sequence ID" value="OBZ85404.1"/>
    <property type="molecule type" value="Genomic_DNA"/>
</dbReference>
<gene>
    <name evidence="1" type="ORF">A0J61_06543</name>
</gene>